<evidence type="ECO:0000313" key="2">
    <source>
        <dbReference type="Proteomes" id="UP001150879"/>
    </source>
</evidence>
<gene>
    <name evidence="1" type="ORF">N7472_003628</name>
</gene>
<reference evidence="1" key="1">
    <citation type="submission" date="2022-11" db="EMBL/GenBank/DDBJ databases">
        <authorList>
            <person name="Petersen C."/>
        </authorList>
    </citation>
    <scope>NUCLEOTIDE SEQUENCE</scope>
    <source>
        <strain evidence="1">IBT 16849</strain>
    </source>
</reference>
<accession>A0A9W9MTN9</accession>
<proteinExistence type="predicted"/>
<reference evidence="1" key="2">
    <citation type="journal article" date="2023" name="IMA Fungus">
        <title>Comparative genomic study of the Penicillium genus elucidates a diverse pangenome and 15 lateral gene transfer events.</title>
        <authorList>
            <person name="Petersen C."/>
            <person name="Sorensen T."/>
            <person name="Nielsen M.R."/>
            <person name="Sondergaard T.E."/>
            <person name="Sorensen J.L."/>
            <person name="Fitzpatrick D.A."/>
            <person name="Frisvad J.C."/>
            <person name="Nielsen K.L."/>
        </authorList>
    </citation>
    <scope>NUCLEOTIDE SEQUENCE</scope>
    <source>
        <strain evidence="1">IBT 16849</strain>
    </source>
</reference>
<keyword evidence="2" id="KW-1185">Reference proteome</keyword>
<organism evidence="1 2">
    <name type="scientific">Penicillium cf. griseofulvum</name>
    <dbReference type="NCBI Taxonomy" id="2972120"/>
    <lineage>
        <taxon>Eukaryota</taxon>
        <taxon>Fungi</taxon>
        <taxon>Dikarya</taxon>
        <taxon>Ascomycota</taxon>
        <taxon>Pezizomycotina</taxon>
        <taxon>Eurotiomycetes</taxon>
        <taxon>Eurotiomycetidae</taxon>
        <taxon>Eurotiales</taxon>
        <taxon>Aspergillaceae</taxon>
        <taxon>Penicillium</taxon>
    </lineage>
</organism>
<dbReference type="Proteomes" id="UP001150879">
    <property type="component" value="Unassembled WGS sequence"/>
</dbReference>
<dbReference type="EMBL" id="JAPQKP010000002">
    <property type="protein sequence ID" value="KAJ5207180.1"/>
    <property type="molecule type" value="Genomic_DNA"/>
</dbReference>
<evidence type="ECO:0000313" key="1">
    <source>
        <dbReference type="EMBL" id="KAJ5207180.1"/>
    </source>
</evidence>
<name>A0A9W9MTN9_9EURO</name>
<comment type="caution">
    <text evidence="1">The sequence shown here is derived from an EMBL/GenBank/DDBJ whole genome shotgun (WGS) entry which is preliminary data.</text>
</comment>
<protein>
    <submittedName>
        <fullName evidence="1">Uncharacterized protein</fullName>
    </submittedName>
</protein>
<sequence>MSPVMLFSSSEGYRSSVALDTSGISRTSSPLLALRDKPGPSERVTPASPTFCFFRSCFSPSYSHFILFVRLVIYPGQQLGSHRSEHRAIVPSPRPNTTMNSVSPSVLFAI</sequence>
<dbReference type="AlphaFoldDB" id="A0A9W9MTN9"/>